<protein>
    <recommendedName>
        <fullName evidence="1">Tryptophan synthase beta chain-like PALP domain-containing protein</fullName>
    </recommendedName>
</protein>
<evidence type="ECO:0000259" key="1">
    <source>
        <dbReference type="Pfam" id="PF00291"/>
    </source>
</evidence>
<dbReference type="SUPFAM" id="SSF53686">
    <property type="entry name" value="Tryptophan synthase beta subunit-like PLP-dependent enzymes"/>
    <property type="match status" value="1"/>
</dbReference>
<dbReference type="Gene3D" id="3.40.50.1100">
    <property type="match status" value="2"/>
</dbReference>
<evidence type="ECO:0000313" key="2">
    <source>
        <dbReference type="EMBL" id="SVC13485.1"/>
    </source>
</evidence>
<proteinExistence type="predicted"/>
<organism evidence="2">
    <name type="scientific">marine metagenome</name>
    <dbReference type="NCBI Taxonomy" id="408172"/>
    <lineage>
        <taxon>unclassified sequences</taxon>
        <taxon>metagenomes</taxon>
        <taxon>ecological metagenomes</taxon>
    </lineage>
</organism>
<reference evidence="2" key="1">
    <citation type="submission" date="2018-05" db="EMBL/GenBank/DDBJ databases">
        <authorList>
            <person name="Lanie J.A."/>
            <person name="Ng W.-L."/>
            <person name="Kazmierczak K.M."/>
            <person name="Andrzejewski T.M."/>
            <person name="Davidsen T.M."/>
            <person name="Wayne K.J."/>
            <person name="Tettelin H."/>
            <person name="Glass J.I."/>
            <person name="Rusch D."/>
            <person name="Podicherti R."/>
            <person name="Tsui H.-C.T."/>
            <person name="Winkler M.E."/>
        </authorList>
    </citation>
    <scope>NUCLEOTIDE SEQUENCE</scope>
</reference>
<dbReference type="InterPro" id="IPR001926">
    <property type="entry name" value="TrpB-like_PALP"/>
</dbReference>
<sequence>VGGTPLVRLTKIVPDGSGTVWLKMESGNPTGSYKDRMAVAVLGRAIERGDVKPGDRVVEFTAGSTGTALAFVAARLDLNFVAVSSDAFSEEKLHSMRAYGAEVIIEASEDGAITPELIARMKGRAQELASEDGCFYTDQFGSPDVLLGYEPMGAEIADQTDGAIDVICAGVGTGGALMGAVQGLDGKGIRPNVIALEPAQSPLLTTGVGGPHRVEGIGVGFEPPFLDRTRCTEIRTVDEALATEMCRRLAAEEGMLCGTSTGLNVCAAIELAAELGPSSSVVTFACDSGLKYLSSGLFD</sequence>
<dbReference type="Pfam" id="PF00291">
    <property type="entry name" value="PALP"/>
    <property type="match status" value="1"/>
</dbReference>
<dbReference type="CDD" id="cd01561">
    <property type="entry name" value="CBS_like"/>
    <property type="match status" value="1"/>
</dbReference>
<gene>
    <name evidence="2" type="ORF">METZ01_LOCUS266339</name>
</gene>
<dbReference type="PANTHER" id="PTHR10314">
    <property type="entry name" value="CYSTATHIONINE BETA-SYNTHASE"/>
    <property type="match status" value="1"/>
</dbReference>
<feature type="non-terminal residue" evidence="2">
    <location>
        <position position="1"/>
    </location>
</feature>
<accession>A0A382JP87</accession>
<feature type="domain" description="Tryptophan synthase beta chain-like PALP" evidence="1">
    <location>
        <begin position="1"/>
        <end position="287"/>
    </location>
</feature>
<dbReference type="InterPro" id="IPR036052">
    <property type="entry name" value="TrpB-like_PALP_sf"/>
</dbReference>
<name>A0A382JP87_9ZZZZ</name>
<dbReference type="EMBL" id="UINC01075373">
    <property type="protein sequence ID" value="SVC13485.1"/>
    <property type="molecule type" value="Genomic_DNA"/>
</dbReference>
<dbReference type="AlphaFoldDB" id="A0A382JP87"/>
<dbReference type="InterPro" id="IPR050214">
    <property type="entry name" value="Cys_Synth/Cystath_Beta-Synth"/>
</dbReference>